<protein>
    <submittedName>
        <fullName evidence="1">Uncharacterized protein</fullName>
    </submittedName>
</protein>
<evidence type="ECO:0000313" key="1">
    <source>
        <dbReference type="EMBL" id="XCC92602.1"/>
    </source>
</evidence>
<proteinExistence type="predicted"/>
<sequence>MAFPAPSRPVPFSGLIAGLVTGLASSLPHPAPGWLRWTTRADLSREEDRARRDFIQEMLARSPDAFSGAQDVQSFMQHFPDRF</sequence>
<dbReference type="RefSeq" id="WP_353471430.1">
    <property type="nucleotide sequence ID" value="NZ_CP123384.1"/>
</dbReference>
<reference evidence="1" key="1">
    <citation type="submission" date="2023-02" db="EMBL/GenBank/DDBJ databases">
        <title>Description and genomic characterization of Salipiger bruguierae sp. nov., isolated from the sediment of mangrove plant Bruguiera sexangula.</title>
        <authorList>
            <person name="Long M."/>
        </authorList>
    </citation>
    <scope>NUCLEOTIDE SEQUENCE</scope>
    <source>
        <strain evidence="1">H15</strain>
    </source>
</reference>
<gene>
    <name evidence="1" type="ORF">PVT71_08885</name>
</gene>
<dbReference type="AlphaFoldDB" id="A0AAU8ADN5"/>
<dbReference type="EMBL" id="CP123384">
    <property type="protein sequence ID" value="XCC92602.1"/>
    <property type="molecule type" value="Genomic_DNA"/>
</dbReference>
<organism evidence="1">
    <name type="scientific">Alloyangia sp. H15</name>
    <dbReference type="NCBI Taxonomy" id="3029062"/>
    <lineage>
        <taxon>Bacteria</taxon>
        <taxon>Pseudomonadati</taxon>
        <taxon>Pseudomonadota</taxon>
        <taxon>Alphaproteobacteria</taxon>
        <taxon>Rhodobacterales</taxon>
        <taxon>Roseobacteraceae</taxon>
        <taxon>Alloyangia</taxon>
    </lineage>
</organism>
<accession>A0AAU8ADN5</accession>
<name>A0AAU8ADN5_9RHOB</name>